<accession>A0ABW8Q7C7</accession>
<dbReference type="EMBL" id="JBJGEB010000025">
    <property type="protein sequence ID" value="MFK7643160.1"/>
    <property type="molecule type" value="Genomic_DNA"/>
</dbReference>
<keyword evidence="2" id="KW-1185">Reference proteome</keyword>
<organism evidence="1 2">
    <name type="scientific">Neisseria oralis</name>
    <dbReference type="NCBI Taxonomy" id="1107316"/>
    <lineage>
        <taxon>Bacteria</taxon>
        <taxon>Pseudomonadati</taxon>
        <taxon>Pseudomonadota</taxon>
        <taxon>Betaproteobacteria</taxon>
        <taxon>Neisseriales</taxon>
        <taxon>Neisseriaceae</taxon>
        <taxon>Neisseria</taxon>
    </lineage>
</organism>
<sequence length="78" mass="8322">MRVNFLQQAAAVPNEFDAAAGDGFQTASLVGGGAVFFADFNFENMPSKQEGGAGNVKLSFILISKMLLLYVTACFPIR</sequence>
<name>A0ABW8Q7C7_9NEIS</name>
<dbReference type="Proteomes" id="UP001621964">
    <property type="component" value="Unassembled WGS sequence"/>
</dbReference>
<reference evidence="1 2" key="1">
    <citation type="submission" date="2024-11" db="EMBL/GenBank/DDBJ databases">
        <authorList>
            <person name="Mikucki A.G."/>
            <person name="Kahler C.M."/>
        </authorList>
    </citation>
    <scope>NUCLEOTIDE SEQUENCE [LARGE SCALE GENOMIC DNA]</scope>
    <source>
        <strain evidence="1 2">EXNM717</strain>
    </source>
</reference>
<dbReference type="RefSeq" id="WP_405387290.1">
    <property type="nucleotide sequence ID" value="NZ_JBJGEB010000025.1"/>
</dbReference>
<proteinExistence type="predicted"/>
<evidence type="ECO:0000313" key="1">
    <source>
        <dbReference type="EMBL" id="MFK7643160.1"/>
    </source>
</evidence>
<protein>
    <submittedName>
        <fullName evidence="1">Uncharacterized protein</fullName>
    </submittedName>
</protein>
<comment type="caution">
    <text evidence="1">The sequence shown here is derived from an EMBL/GenBank/DDBJ whole genome shotgun (WGS) entry which is preliminary data.</text>
</comment>
<gene>
    <name evidence="1" type="ORF">ACI43T_11820</name>
</gene>
<evidence type="ECO:0000313" key="2">
    <source>
        <dbReference type="Proteomes" id="UP001621964"/>
    </source>
</evidence>
<feature type="non-terminal residue" evidence="1">
    <location>
        <position position="78"/>
    </location>
</feature>